<dbReference type="Proteomes" id="UP000289886">
    <property type="component" value="Unassembled WGS sequence"/>
</dbReference>
<feature type="coiled-coil region" evidence="12">
    <location>
        <begin position="5"/>
        <end position="46"/>
    </location>
</feature>
<evidence type="ECO:0000256" key="1">
    <source>
        <dbReference type="ARBA" id="ARBA00012513"/>
    </source>
</evidence>
<evidence type="ECO:0000256" key="3">
    <source>
        <dbReference type="ARBA" id="ARBA00022535"/>
    </source>
</evidence>
<dbReference type="PROSITE" id="PS50011">
    <property type="entry name" value="PROTEIN_KINASE_DOM"/>
    <property type="match status" value="1"/>
</dbReference>
<organism evidence="16 17">
    <name type="scientific">Acipenser ruthenus</name>
    <name type="common">Sterlet sturgeon</name>
    <dbReference type="NCBI Taxonomy" id="7906"/>
    <lineage>
        <taxon>Eukaryota</taxon>
        <taxon>Metazoa</taxon>
        <taxon>Chordata</taxon>
        <taxon>Craniata</taxon>
        <taxon>Vertebrata</taxon>
        <taxon>Euteleostomi</taxon>
        <taxon>Actinopterygii</taxon>
        <taxon>Chondrostei</taxon>
        <taxon>Acipenseriformes</taxon>
        <taxon>Acipenseridae</taxon>
        <taxon>Acipenser</taxon>
    </lineage>
</organism>
<dbReference type="PANTHER" id="PTHR24353">
    <property type="entry name" value="CYCLIC NUCLEOTIDE-DEPENDENT PROTEIN KINASE"/>
    <property type="match status" value="1"/>
</dbReference>
<feature type="compositionally biased region" description="Basic and acidic residues" evidence="13">
    <location>
        <begin position="677"/>
        <end position="691"/>
    </location>
</feature>
<dbReference type="Gene3D" id="1.10.510.10">
    <property type="entry name" value="Transferase(Phosphotransferase) domain 1"/>
    <property type="match status" value="1"/>
</dbReference>
<feature type="domain" description="Cyclic nucleotide-binding" evidence="15">
    <location>
        <begin position="226"/>
        <end position="322"/>
    </location>
</feature>
<evidence type="ECO:0000256" key="6">
    <source>
        <dbReference type="ARBA" id="ARBA00022777"/>
    </source>
</evidence>
<dbReference type="PROSITE" id="PS00107">
    <property type="entry name" value="PROTEIN_KINASE_ATP"/>
    <property type="match status" value="1"/>
</dbReference>
<dbReference type="InterPro" id="IPR018490">
    <property type="entry name" value="cNMP-bd_dom_sf"/>
</dbReference>
<evidence type="ECO:0000256" key="7">
    <source>
        <dbReference type="ARBA" id="ARBA00022840"/>
    </source>
</evidence>
<dbReference type="InterPro" id="IPR018488">
    <property type="entry name" value="cNMP-bd_CS"/>
</dbReference>
<dbReference type="InterPro" id="IPR000719">
    <property type="entry name" value="Prot_kinase_dom"/>
</dbReference>
<evidence type="ECO:0000256" key="10">
    <source>
        <dbReference type="PIRSR" id="PIRSR000559-2"/>
    </source>
</evidence>
<dbReference type="FunFam" id="2.60.120.10:FF:000072">
    <property type="entry name" value="cGMP-dependent protein kinase"/>
    <property type="match status" value="1"/>
</dbReference>
<feature type="domain" description="Protein kinase" evidence="14">
    <location>
        <begin position="351"/>
        <end position="607"/>
    </location>
</feature>
<feature type="binding site" evidence="10">
    <location>
        <begin position="357"/>
        <end position="365"/>
    </location>
    <ligand>
        <name>ATP</name>
        <dbReference type="ChEBI" id="CHEBI:30616"/>
    </ligand>
</feature>
<dbReference type="GO" id="GO:0030553">
    <property type="term" value="F:cGMP binding"/>
    <property type="evidence" value="ECO:0007669"/>
    <property type="project" value="UniProtKB-KW"/>
</dbReference>
<reference evidence="16 17" key="1">
    <citation type="submission" date="2019-01" db="EMBL/GenBank/DDBJ databases">
        <title>Draft Genome and Complete Hox-Cluster Characterization of the Sterlet Sturgeon (Acipenser ruthenus).</title>
        <authorList>
            <person name="Wei Q."/>
        </authorList>
    </citation>
    <scope>NUCLEOTIDE SEQUENCE [LARGE SCALE GENOMIC DNA]</scope>
    <source>
        <strain evidence="16">WHYD16114868_AA</strain>
        <tissue evidence="16">Blood</tissue>
    </source>
</reference>
<feature type="active site" description="Proton acceptor" evidence="9">
    <location>
        <position position="474"/>
    </location>
</feature>
<dbReference type="PANTHER" id="PTHR24353:SF118">
    <property type="entry name" value="PROTEIN KINASE CGMP-DEPENDENT 3"/>
    <property type="match status" value="1"/>
</dbReference>
<dbReference type="PROSITE" id="PS00889">
    <property type="entry name" value="CNMP_BINDING_2"/>
    <property type="match status" value="1"/>
</dbReference>
<dbReference type="InterPro" id="IPR017441">
    <property type="entry name" value="Protein_kinase_ATP_BS"/>
</dbReference>
<keyword evidence="5 10" id="KW-0547">Nucleotide-binding</keyword>
<dbReference type="InterPro" id="IPR035014">
    <property type="entry name" value="STKc_cGK"/>
</dbReference>
<dbReference type="AlphaFoldDB" id="A0A444U0E4"/>
<dbReference type="FunFam" id="3.30.200.20:FF:000042">
    <property type="entry name" value="Aurora kinase A"/>
    <property type="match status" value="1"/>
</dbReference>
<dbReference type="GO" id="GO:0005524">
    <property type="term" value="F:ATP binding"/>
    <property type="evidence" value="ECO:0007669"/>
    <property type="project" value="UniProtKB-UniRule"/>
</dbReference>
<evidence type="ECO:0000259" key="15">
    <source>
        <dbReference type="PROSITE" id="PS50042"/>
    </source>
</evidence>
<keyword evidence="3" id="KW-0140">cGMP</keyword>
<sequence>MEVEIQELKLQLKRQCLRNKELEFQIQELENLLKEKDNLVQDLQTRFGVLDIHDEHSSTECDHEVRNSRTAAIAPEPLQEDCDNLAQRIQKSSSETNLIVKAIYQNDFLNRLDDEQINMMVECLCAAEWSQGETVIREGTEGNTLYIVAAGELRVTQGGRVLRTLSQGDVFGELAILYNCKRTATVTAITNVQLWCIERQTYRAIMTNKSKRKREQIMGFLKTARILKRLSDAQLSKIIDSMDECKFQSKEVIVREATEGKTFFIILKGEVRVTKQLNGQDREIRILGEGDHFGELALIRAICRTATCTAMGPVTCISIDKDGVFTNNSRVCIPSRLEELVPVLYQEGQYQGEPVTLGVGGFGRVKLVTTLQNKHYFALKQISKKHIVSKQQQEHVMLERRILQEVQCNFIVRLYTAFKDSRYIYMILEFCPGGELWTKLREARRFEEVIAVFCAACVVEAFAYLHKKLIIYRDLKPENLMLDQHGYIKLVDFGFAKELTRGVKTYSFCGTPEYLAPEIIQNEGHDFAADFWSLGILVYELLSGSPPFSSSDPQKVYSKILDGIIKFPHYMGEGARSLISKLCRWFSKINWQKLQAGQIEAPTIPLIRMPLRHRSTEKLNPRGVEGVEPSRYRGSGAAWHRMRRSTGLEKALGVQIAEAYSPRGTEDAEAPRHEATDVGKHLNTEGSEAPRPRGFSAPRGQRTRGYRGRRGLDTGVPRGIGIRFCKLTLTGSCRLGFR</sequence>
<dbReference type="InterPro" id="IPR011009">
    <property type="entry name" value="Kinase-like_dom_sf"/>
</dbReference>
<keyword evidence="12" id="KW-0175">Coiled coil</keyword>
<evidence type="ECO:0000256" key="8">
    <source>
        <dbReference type="ARBA" id="ARBA00022992"/>
    </source>
</evidence>
<proteinExistence type="predicted"/>
<evidence type="ECO:0000256" key="2">
    <source>
        <dbReference type="ARBA" id="ARBA00022527"/>
    </source>
</evidence>
<evidence type="ECO:0000256" key="12">
    <source>
        <dbReference type="SAM" id="Coils"/>
    </source>
</evidence>
<dbReference type="Gene3D" id="3.30.200.20">
    <property type="entry name" value="Phosphorylase Kinase, domain 1"/>
    <property type="match status" value="1"/>
</dbReference>
<evidence type="ECO:0000313" key="16">
    <source>
        <dbReference type="EMBL" id="RXM28647.1"/>
    </source>
</evidence>
<feature type="region of interest" description="Disordered" evidence="13">
    <location>
        <begin position="677"/>
        <end position="712"/>
    </location>
</feature>
<evidence type="ECO:0000259" key="14">
    <source>
        <dbReference type="PROSITE" id="PS50011"/>
    </source>
</evidence>
<dbReference type="SUPFAM" id="SSF51206">
    <property type="entry name" value="cAMP-binding domain-like"/>
    <property type="match status" value="2"/>
</dbReference>
<comment type="caution">
    <text evidence="16">The sequence shown here is derived from an EMBL/GenBank/DDBJ whole genome shotgun (WGS) entry which is preliminary data.</text>
</comment>
<evidence type="ECO:0000313" key="17">
    <source>
        <dbReference type="Proteomes" id="UP000289886"/>
    </source>
</evidence>
<keyword evidence="2" id="KW-0723">Serine/threonine-protein kinase</keyword>
<protein>
    <recommendedName>
        <fullName evidence="1">non-specific serine/threonine protein kinase</fullName>
        <ecNumber evidence="1">2.7.11.1</ecNumber>
    </recommendedName>
</protein>
<dbReference type="InterPro" id="IPR008271">
    <property type="entry name" value="Ser/Thr_kinase_AS"/>
</dbReference>
<name>A0A444U0E4_ACIRT</name>
<dbReference type="SMART" id="SM00220">
    <property type="entry name" value="S_TKc"/>
    <property type="match status" value="1"/>
</dbReference>
<gene>
    <name evidence="16" type="ORF">EOD39_9545</name>
</gene>
<evidence type="ECO:0000256" key="5">
    <source>
        <dbReference type="ARBA" id="ARBA00022741"/>
    </source>
</evidence>
<dbReference type="GO" id="GO:0004692">
    <property type="term" value="F:cGMP-dependent protein kinase activity"/>
    <property type="evidence" value="ECO:0007669"/>
    <property type="project" value="UniProtKB-EC"/>
</dbReference>
<keyword evidence="6 16" id="KW-0418">Kinase</keyword>
<dbReference type="Gene3D" id="2.60.120.10">
    <property type="entry name" value="Jelly Rolls"/>
    <property type="match status" value="2"/>
</dbReference>
<evidence type="ECO:0000256" key="11">
    <source>
        <dbReference type="PROSITE-ProRule" id="PRU10141"/>
    </source>
</evidence>
<dbReference type="EMBL" id="SCEB01215602">
    <property type="protein sequence ID" value="RXM28647.1"/>
    <property type="molecule type" value="Genomic_DNA"/>
</dbReference>
<keyword evidence="17" id="KW-1185">Reference proteome</keyword>
<dbReference type="PROSITE" id="PS50042">
    <property type="entry name" value="CNMP_BINDING_3"/>
    <property type="match status" value="2"/>
</dbReference>
<feature type="domain" description="Cyclic nucleotide-binding" evidence="15">
    <location>
        <begin position="108"/>
        <end position="223"/>
    </location>
</feature>
<evidence type="ECO:0000256" key="4">
    <source>
        <dbReference type="ARBA" id="ARBA00022679"/>
    </source>
</evidence>
<keyword evidence="4" id="KW-0808">Transferase</keyword>
<dbReference type="Pfam" id="PF00069">
    <property type="entry name" value="Pkinase"/>
    <property type="match status" value="1"/>
</dbReference>
<dbReference type="FunFam" id="1.10.510.10:FF:000571">
    <property type="entry name" value="Maternal embryonic leucine zipper kinase"/>
    <property type="match status" value="1"/>
</dbReference>
<dbReference type="InterPro" id="IPR014710">
    <property type="entry name" value="RmlC-like_jellyroll"/>
</dbReference>
<dbReference type="EC" id="2.7.11.1" evidence="1"/>
<dbReference type="CDD" id="cd05572">
    <property type="entry name" value="STKc_cGK"/>
    <property type="match status" value="1"/>
</dbReference>
<dbReference type="Pfam" id="PF00027">
    <property type="entry name" value="cNMP_binding"/>
    <property type="match status" value="2"/>
</dbReference>
<keyword evidence="8" id="KW-0142">cGMP-binding</keyword>
<keyword evidence="7 10" id="KW-0067">ATP-binding</keyword>
<dbReference type="PROSITE" id="PS00108">
    <property type="entry name" value="PROTEIN_KINASE_ST"/>
    <property type="match status" value="1"/>
</dbReference>
<dbReference type="PROSITE" id="PS00888">
    <property type="entry name" value="CNMP_BINDING_1"/>
    <property type="match status" value="1"/>
</dbReference>
<dbReference type="InterPro" id="IPR000595">
    <property type="entry name" value="cNMP-bd_dom"/>
</dbReference>
<accession>A0A444U0E4</accession>
<evidence type="ECO:0000256" key="13">
    <source>
        <dbReference type="SAM" id="MobiDB-lite"/>
    </source>
</evidence>
<feature type="binding site" evidence="10 11">
    <location>
        <position position="380"/>
    </location>
    <ligand>
        <name>ATP</name>
        <dbReference type="ChEBI" id="CHEBI:30616"/>
    </ligand>
</feature>
<dbReference type="SUPFAM" id="SSF56112">
    <property type="entry name" value="Protein kinase-like (PK-like)"/>
    <property type="match status" value="1"/>
</dbReference>
<dbReference type="SMART" id="SM00100">
    <property type="entry name" value="cNMP"/>
    <property type="match status" value="2"/>
</dbReference>
<evidence type="ECO:0000256" key="9">
    <source>
        <dbReference type="PIRSR" id="PIRSR000559-1"/>
    </source>
</evidence>
<dbReference type="CDD" id="cd00038">
    <property type="entry name" value="CAP_ED"/>
    <property type="match status" value="2"/>
</dbReference>